<organism evidence="1 2">
    <name type="scientific">Botryotinia fuckeliana (strain T4)</name>
    <name type="common">Noble rot fungus</name>
    <name type="synonym">Botrytis cinerea</name>
    <dbReference type="NCBI Taxonomy" id="999810"/>
    <lineage>
        <taxon>Eukaryota</taxon>
        <taxon>Fungi</taxon>
        <taxon>Dikarya</taxon>
        <taxon>Ascomycota</taxon>
        <taxon>Pezizomycotina</taxon>
        <taxon>Leotiomycetes</taxon>
        <taxon>Helotiales</taxon>
        <taxon>Sclerotiniaceae</taxon>
        <taxon>Botrytis</taxon>
    </lineage>
</organism>
<sequence length="37" mass="4215">MMPAEVMQIREIAKEGEMPIGDARSIHKLGDWLTNVF</sequence>
<dbReference type="AlphaFoldDB" id="G2XYX9"/>
<dbReference type="EMBL" id="FQ790278">
    <property type="protein sequence ID" value="CCD45666.1"/>
    <property type="molecule type" value="Genomic_DNA"/>
</dbReference>
<dbReference type="HOGENOM" id="CLU_3350958_0_0_1"/>
<proteinExistence type="predicted"/>
<reference evidence="2" key="1">
    <citation type="journal article" date="2011" name="PLoS Genet.">
        <title>Genomic analysis of the necrotrophic fungal pathogens Sclerotinia sclerotiorum and Botrytis cinerea.</title>
        <authorList>
            <person name="Amselem J."/>
            <person name="Cuomo C.A."/>
            <person name="van Kan J.A."/>
            <person name="Viaud M."/>
            <person name="Benito E.P."/>
            <person name="Couloux A."/>
            <person name="Coutinho P.M."/>
            <person name="de Vries R.P."/>
            <person name="Dyer P.S."/>
            <person name="Fillinger S."/>
            <person name="Fournier E."/>
            <person name="Gout L."/>
            <person name="Hahn M."/>
            <person name="Kohn L."/>
            <person name="Lapalu N."/>
            <person name="Plummer K.M."/>
            <person name="Pradier J.M."/>
            <person name="Quevillon E."/>
            <person name="Sharon A."/>
            <person name="Simon A."/>
            <person name="ten Have A."/>
            <person name="Tudzynski B."/>
            <person name="Tudzynski P."/>
            <person name="Wincker P."/>
            <person name="Andrew M."/>
            <person name="Anthouard V."/>
            <person name="Beever R.E."/>
            <person name="Beffa R."/>
            <person name="Benoit I."/>
            <person name="Bouzid O."/>
            <person name="Brault B."/>
            <person name="Chen Z."/>
            <person name="Choquer M."/>
            <person name="Collemare J."/>
            <person name="Cotton P."/>
            <person name="Danchin E.G."/>
            <person name="Da Silva C."/>
            <person name="Gautier A."/>
            <person name="Giraud C."/>
            <person name="Giraud T."/>
            <person name="Gonzalez C."/>
            <person name="Grossetete S."/>
            <person name="Guldener U."/>
            <person name="Henrissat B."/>
            <person name="Howlett B.J."/>
            <person name="Kodira C."/>
            <person name="Kretschmer M."/>
            <person name="Lappartient A."/>
            <person name="Leroch M."/>
            <person name="Levis C."/>
            <person name="Mauceli E."/>
            <person name="Neuveglise C."/>
            <person name="Oeser B."/>
            <person name="Pearson M."/>
            <person name="Poulain J."/>
            <person name="Poussereau N."/>
            <person name="Quesneville H."/>
            <person name="Rascle C."/>
            <person name="Schumacher J."/>
            <person name="Segurens B."/>
            <person name="Sexton A."/>
            <person name="Silva E."/>
            <person name="Sirven C."/>
            <person name="Soanes D.M."/>
            <person name="Talbot N.J."/>
            <person name="Templeton M."/>
            <person name="Yandava C."/>
            <person name="Yarden O."/>
            <person name="Zeng Q."/>
            <person name="Rollins J.A."/>
            <person name="Lebrun M.H."/>
            <person name="Dickman M."/>
        </authorList>
    </citation>
    <scope>NUCLEOTIDE SEQUENCE [LARGE SCALE GENOMIC DNA]</scope>
    <source>
        <strain evidence="2">T4</strain>
    </source>
</reference>
<name>G2XYX9_BOTF4</name>
<protein>
    <submittedName>
        <fullName evidence="1">Uncharacterized protein</fullName>
    </submittedName>
</protein>
<gene>
    <name evidence="1" type="ORF">BofuT4_uP046840.1</name>
</gene>
<accession>G2XYX9</accession>
<evidence type="ECO:0000313" key="2">
    <source>
        <dbReference type="Proteomes" id="UP000008177"/>
    </source>
</evidence>
<evidence type="ECO:0000313" key="1">
    <source>
        <dbReference type="EMBL" id="CCD45666.1"/>
    </source>
</evidence>
<dbReference type="Proteomes" id="UP000008177">
    <property type="component" value="Unplaced contigs"/>
</dbReference>
<dbReference type="InParanoid" id="G2XYX9"/>